<sequence length="124" mass="13793">MFCMHIKVPNNYQQFISIPTAHVNSASYFSTDAASFPGRLAMAACLRPAASTPVSATTPSRHGQRQQSPRRPAVCRCAPWHWGLETCNIEGQQLVAEQLYRAGGKIEVDQIANFYPVQYMFVVC</sequence>
<evidence type="ECO:0000313" key="2">
    <source>
        <dbReference type="Proteomes" id="UP000015106"/>
    </source>
</evidence>
<name>A0A8R7TIG3_TRIUA</name>
<dbReference type="EnsemblPlants" id="TuG1812G0200003309.01.T02">
    <property type="protein sequence ID" value="TuG1812G0200003309.01.T02.cds331282"/>
    <property type="gene ID" value="TuG1812G0200003309.01"/>
</dbReference>
<dbReference type="AlphaFoldDB" id="A0A8R7TIG3"/>
<dbReference type="EnsemblPlants" id="TuG1812G0200003309.01.T03">
    <property type="protein sequence ID" value="TuG1812G0200003309.01.T03.cds331289"/>
    <property type="gene ID" value="TuG1812G0200003309.01"/>
</dbReference>
<dbReference type="EnsemblPlants" id="TuG1812G0200003309.01.T04">
    <property type="protein sequence ID" value="TuG1812G0200003309.01.T04.cds331290"/>
    <property type="gene ID" value="TuG1812G0200003309.01"/>
</dbReference>
<reference evidence="1" key="3">
    <citation type="submission" date="2022-06" db="UniProtKB">
        <authorList>
            <consortium name="EnsemblPlants"/>
        </authorList>
    </citation>
    <scope>IDENTIFICATION</scope>
</reference>
<organism evidence="1 2">
    <name type="scientific">Triticum urartu</name>
    <name type="common">Red wild einkorn</name>
    <name type="synonym">Crithodium urartu</name>
    <dbReference type="NCBI Taxonomy" id="4572"/>
    <lineage>
        <taxon>Eukaryota</taxon>
        <taxon>Viridiplantae</taxon>
        <taxon>Streptophyta</taxon>
        <taxon>Embryophyta</taxon>
        <taxon>Tracheophyta</taxon>
        <taxon>Spermatophyta</taxon>
        <taxon>Magnoliopsida</taxon>
        <taxon>Liliopsida</taxon>
        <taxon>Poales</taxon>
        <taxon>Poaceae</taxon>
        <taxon>BOP clade</taxon>
        <taxon>Pooideae</taxon>
        <taxon>Triticodae</taxon>
        <taxon>Triticeae</taxon>
        <taxon>Triticinae</taxon>
        <taxon>Triticum</taxon>
    </lineage>
</organism>
<reference evidence="2" key="1">
    <citation type="journal article" date="2013" name="Nature">
        <title>Draft genome of the wheat A-genome progenitor Triticum urartu.</title>
        <authorList>
            <person name="Ling H.Q."/>
            <person name="Zhao S."/>
            <person name="Liu D."/>
            <person name="Wang J."/>
            <person name="Sun H."/>
            <person name="Zhang C."/>
            <person name="Fan H."/>
            <person name="Li D."/>
            <person name="Dong L."/>
            <person name="Tao Y."/>
            <person name="Gao C."/>
            <person name="Wu H."/>
            <person name="Li Y."/>
            <person name="Cui Y."/>
            <person name="Guo X."/>
            <person name="Zheng S."/>
            <person name="Wang B."/>
            <person name="Yu K."/>
            <person name="Liang Q."/>
            <person name="Yang W."/>
            <person name="Lou X."/>
            <person name="Chen J."/>
            <person name="Feng M."/>
            <person name="Jian J."/>
            <person name="Zhang X."/>
            <person name="Luo G."/>
            <person name="Jiang Y."/>
            <person name="Liu J."/>
            <person name="Wang Z."/>
            <person name="Sha Y."/>
            <person name="Zhang B."/>
            <person name="Wu H."/>
            <person name="Tang D."/>
            <person name="Shen Q."/>
            <person name="Xue P."/>
            <person name="Zou S."/>
            <person name="Wang X."/>
            <person name="Liu X."/>
            <person name="Wang F."/>
            <person name="Yang Y."/>
            <person name="An X."/>
            <person name="Dong Z."/>
            <person name="Zhang K."/>
            <person name="Zhang X."/>
            <person name="Luo M.C."/>
            <person name="Dvorak J."/>
            <person name="Tong Y."/>
            <person name="Wang J."/>
            <person name="Yang H."/>
            <person name="Li Z."/>
            <person name="Wang D."/>
            <person name="Zhang A."/>
            <person name="Wang J."/>
        </authorList>
    </citation>
    <scope>NUCLEOTIDE SEQUENCE</scope>
    <source>
        <strain evidence="2">cv. G1812</strain>
    </source>
</reference>
<dbReference type="Gramene" id="TuG1812G0200003309.01.T03">
    <property type="protein sequence ID" value="TuG1812G0200003309.01.T03.cds331289"/>
    <property type="gene ID" value="TuG1812G0200003309.01"/>
</dbReference>
<reference evidence="1" key="2">
    <citation type="submission" date="2018-03" db="EMBL/GenBank/DDBJ databases">
        <title>The Triticum urartu genome reveals the dynamic nature of wheat genome evolution.</title>
        <authorList>
            <person name="Ling H."/>
            <person name="Ma B."/>
            <person name="Shi X."/>
            <person name="Liu H."/>
            <person name="Dong L."/>
            <person name="Sun H."/>
            <person name="Cao Y."/>
            <person name="Gao Q."/>
            <person name="Zheng S."/>
            <person name="Li Y."/>
            <person name="Yu Y."/>
            <person name="Du H."/>
            <person name="Qi M."/>
            <person name="Li Y."/>
            <person name="Yu H."/>
            <person name="Cui Y."/>
            <person name="Wang N."/>
            <person name="Chen C."/>
            <person name="Wu H."/>
            <person name="Zhao Y."/>
            <person name="Zhang J."/>
            <person name="Li Y."/>
            <person name="Zhou W."/>
            <person name="Zhang B."/>
            <person name="Hu W."/>
            <person name="Eijk M."/>
            <person name="Tang J."/>
            <person name="Witsenboer H."/>
            <person name="Zhao S."/>
            <person name="Li Z."/>
            <person name="Zhang A."/>
            <person name="Wang D."/>
            <person name="Liang C."/>
        </authorList>
    </citation>
    <scope>NUCLEOTIDE SEQUENCE [LARGE SCALE GENOMIC DNA]</scope>
    <source>
        <strain evidence="1">cv. G1812</strain>
    </source>
</reference>
<dbReference type="Proteomes" id="UP000015106">
    <property type="component" value="Chromosome 2"/>
</dbReference>
<dbReference type="Gramene" id="TuG1812G0200003309.01.T02">
    <property type="protein sequence ID" value="TuG1812G0200003309.01.T02.cds331282"/>
    <property type="gene ID" value="TuG1812G0200003309.01"/>
</dbReference>
<protein>
    <submittedName>
        <fullName evidence="1">Uncharacterized protein</fullName>
    </submittedName>
</protein>
<evidence type="ECO:0000313" key="1">
    <source>
        <dbReference type="EnsemblPlants" id="TuG1812G0200003309.01.T04.cds331290"/>
    </source>
</evidence>
<dbReference type="Gramene" id="TuG1812G0200003309.01.T04">
    <property type="protein sequence ID" value="TuG1812G0200003309.01.T04.cds331290"/>
    <property type="gene ID" value="TuG1812G0200003309.01"/>
</dbReference>
<keyword evidence="2" id="KW-1185">Reference proteome</keyword>
<accession>A0A8R7TIG3</accession>
<proteinExistence type="predicted"/>